<reference evidence="11" key="1">
    <citation type="submission" date="2024-04" db="EMBL/GenBank/DDBJ databases">
        <title>Salinicola lusitanus LLJ914,a marine bacterium isolated from the Okinawa Trough.</title>
        <authorList>
            <person name="Li J."/>
        </authorList>
    </citation>
    <scope>NUCLEOTIDE SEQUENCE [LARGE SCALE GENOMIC DNA]</scope>
</reference>
<dbReference type="PANTHER" id="PTHR24394:SF44">
    <property type="entry name" value="ZINC FINGER PROTEIN 271-LIKE"/>
    <property type="match status" value="1"/>
</dbReference>
<organism evidence="10 11">
    <name type="scientific">Mugilogobius chulae</name>
    <name type="common">yellowstripe goby</name>
    <dbReference type="NCBI Taxonomy" id="88201"/>
    <lineage>
        <taxon>Eukaryota</taxon>
        <taxon>Metazoa</taxon>
        <taxon>Chordata</taxon>
        <taxon>Craniata</taxon>
        <taxon>Vertebrata</taxon>
        <taxon>Euteleostomi</taxon>
        <taxon>Actinopterygii</taxon>
        <taxon>Neopterygii</taxon>
        <taxon>Teleostei</taxon>
        <taxon>Neoteleostei</taxon>
        <taxon>Acanthomorphata</taxon>
        <taxon>Gobiaria</taxon>
        <taxon>Gobiiformes</taxon>
        <taxon>Gobioidei</taxon>
        <taxon>Gobiidae</taxon>
        <taxon>Gobionellinae</taxon>
        <taxon>Mugilogobius</taxon>
    </lineage>
</organism>
<keyword evidence="3" id="KW-0677">Repeat</keyword>
<keyword evidence="4 7" id="KW-0863">Zinc-finger</keyword>
<protein>
    <recommendedName>
        <fullName evidence="9">C2H2-type domain-containing protein</fullName>
    </recommendedName>
</protein>
<dbReference type="SMART" id="SM00355">
    <property type="entry name" value="ZnF_C2H2"/>
    <property type="match status" value="5"/>
</dbReference>
<keyword evidence="6" id="KW-0539">Nucleus</keyword>
<feature type="region of interest" description="Disordered" evidence="8">
    <location>
        <begin position="159"/>
        <end position="187"/>
    </location>
</feature>
<evidence type="ECO:0000313" key="10">
    <source>
        <dbReference type="EMBL" id="KAK7919122.1"/>
    </source>
</evidence>
<evidence type="ECO:0000256" key="6">
    <source>
        <dbReference type="ARBA" id="ARBA00023242"/>
    </source>
</evidence>
<comment type="caution">
    <text evidence="10">The sequence shown here is derived from an EMBL/GenBank/DDBJ whole genome shotgun (WGS) entry which is preliminary data.</text>
</comment>
<dbReference type="Pfam" id="PF00096">
    <property type="entry name" value="zf-C2H2"/>
    <property type="match status" value="4"/>
</dbReference>
<dbReference type="EMBL" id="JBBPFD010000007">
    <property type="protein sequence ID" value="KAK7919122.1"/>
    <property type="molecule type" value="Genomic_DNA"/>
</dbReference>
<dbReference type="AlphaFoldDB" id="A0AAW0PAX2"/>
<name>A0AAW0PAX2_9GOBI</name>
<dbReference type="PROSITE" id="PS00028">
    <property type="entry name" value="ZINC_FINGER_C2H2_1"/>
    <property type="match status" value="3"/>
</dbReference>
<evidence type="ECO:0000256" key="7">
    <source>
        <dbReference type="PROSITE-ProRule" id="PRU00042"/>
    </source>
</evidence>
<comment type="subcellular location">
    <subcellularLocation>
        <location evidence="1">Nucleus</location>
    </subcellularLocation>
</comment>
<dbReference type="InterPro" id="IPR036236">
    <property type="entry name" value="Znf_C2H2_sf"/>
</dbReference>
<proteinExistence type="predicted"/>
<evidence type="ECO:0000256" key="1">
    <source>
        <dbReference type="ARBA" id="ARBA00004123"/>
    </source>
</evidence>
<dbReference type="GO" id="GO:0008270">
    <property type="term" value="F:zinc ion binding"/>
    <property type="evidence" value="ECO:0007669"/>
    <property type="project" value="UniProtKB-KW"/>
</dbReference>
<dbReference type="PROSITE" id="PS50157">
    <property type="entry name" value="ZINC_FINGER_C2H2_2"/>
    <property type="match status" value="4"/>
</dbReference>
<evidence type="ECO:0000313" key="11">
    <source>
        <dbReference type="Proteomes" id="UP001460270"/>
    </source>
</evidence>
<sequence>MGEAAPRNVNVKQEESDQTVFSCWECKLRCINRNHLKQHLLQHKLGAYICNKCGKKCHQPLVLKRHMSVHTGEKPHECELCGKRYSLFNSLKEHMLTHIGETFPCPQCEKAFSHCDKSFRFASNLNAHKVTHYKHKVYECEICGRVYYSPSGYWNHKRTHKKEADGNKTMQTAVKDQDAAQQSPGGQ</sequence>
<gene>
    <name evidence="10" type="ORF">WMY93_010406</name>
</gene>
<keyword evidence="11" id="KW-1185">Reference proteome</keyword>
<evidence type="ECO:0000256" key="8">
    <source>
        <dbReference type="SAM" id="MobiDB-lite"/>
    </source>
</evidence>
<dbReference type="FunFam" id="3.30.160.60:FF:000912">
    <property type="entry name" value="Zinc finger protein 660"/>
    <property type="match status" value="1"/>
</dbReference>
<dbReference type="GO" id="GO:0005634">
    <property type="term" value="C:nucleus"/>
    <property type="evidence" value="ECO:0007669"/>
    <property type="project" value="UniProtKB-SubCell"/>
</dbReference>
<evidence type="ECO:0000259" key="9">
    <source>
        <dbReference type="PROSITE" id="PS50157"/>
    </source>
</evidence>
<feature type="domain" description="C2H2-type" evidence="9">
    <location>
        <begin position="103"/>
        <end position="137"/>
    </location>
</feature>
<dbReference type="Proteomes" id="UP001460270">
    <property type="component" value="Unassembled WGS sequence"/>
</dbReference>
<feature type="domain" description="C2H2-type" evidence="9">
    <location>
        <begin position="48"/>
        <end position="75"/>
    </location>
</feature>
<keyword evidence="2" id="KW-0479">Metal-binding</keyword>
<evidence type="ECO:0000256" key="2">
    <source>
        <dbReference type="ARBA" id="ARBA00022723"/>
    </source>
</evidence>
<dbReference type="PANTHER" id="PTHR24394">
    <property type="entry name" value="ZINC FINGER PROTEIN"/>
    <property type="match status" value="1"/>
</dbReference>
<dbReference type="InterPro" id="IPR013087">
    <property type="entry name" value="Znf_C2H2_type"/>
</dbReference>
<evidence type="ECO:0000256" key="4">
    <source>
        <dbReference type="ARBA" id="ARBA00022771"/>
    </source>
</evidence>
<dbReference type="Gene3D" id="3.30.160.60">
    <property type="entry name" value="Classic Zinc Finger"/>
    <property type="match status" value="3"/>
</dbReference>
<evidence type="ECO:0000256" key="3">
    <source>
        <dbReference type="ARBA" id="ARBA00022737"/>
    </source>
</evidence>
<feature type="domain" description="C2H2-type" evidence="9">
    <location>
        <begin position="76"/>
        <end position="103"/>
    </location>
</feature>
<dbReference type="GO" id="GO:0000981">
    <property type="term" value="F:DNA-binding transcription factor activity, RNA polymerase II-specific"/>
    <property type="evidence" value="ECO:0007669"/>
    <property type="project" value="TreeGrafter"/>
</dbReference>
<evidence type="ECO:0000256" key="5">
    <source>
        <dbReference type="ARBA" id="ARBA00022833"/>
    </source>
</evidence>
<accession>A0AAW0PAX2</accession>
<feature type="domain" description="C2H2-type" evidence="9">
    <location>
        <begin position="138"/>
        <end position="165"/>
    </location>
</feature>
<dbReference type="SUPFAM" id="SSF57667">
    <property type="entry name" value="beta-beta-alpha zinc fingers"/>
    <property type="match status" value="3"/>
</dbReference>
<feature type="compositionally biased region" description="Polar residues" evidence="8">
    <location>
        <begin position="168"/>
        <end position="187"/>
    </location>
</feature>
<keyword evidence="5" id="KW-0862">Zinc</keyword>